<keyword evidence="3" id="KW-1185">Reference proteome</keyword>
<name>A0AAN9M733_CANGL</name>
<dbReference type="SUPFAM" id="SSF50965">
    <property type="entry name" value="Galactose oxidase, central domain"/>
    <property type="match status" value="1"/>
</dbReference>
<organism evidence="2 3">
    <name type="scientific">Canavalia gladiata</name>
    <name type="common">Sword bean</name>
    <name type="synonym">Dolichos gladiatus</name>
    <dbReference type="NCBI Taxonomy" id="3824"/>
    <lineage>
        <taxon>Eukaryota</taxon>
        <taxon>Viridiplantae</taxon>
        <taxon>Streptophyta</taxon>
        <taxon>Embryophyta</taxon>
        <taxon>Tracheophyta</taxon>
        <taxon>Spermatophyta</taxon>
        <taxon>Magnoliopsida</taxon>
        <taxon>eudicotyledons</taxon>
        <taxon>Gunneridae</taxon>
        <taxon>Pentapetalae</taxon>
        <taxon>rosids</taxon>
        <taxon>fabids</taxon>
        <taxon>Fabales</taxon>
        <taxon>Fabaceae</taxon>
        <taxon>Papilionoideae</taxon>
        <taxon>50 kb inversion clade</taxon>
        <taxon>NPAAA clade</taxon>
        <taxon>indigoferoid/millettioid clade</taxon>
        <taxon>Phaseoleae</taxon>
        <taxon>Canavalia</taxon>
    </lineage>
</organism>
<dbReference type="Pfam" id="PF00646">
    <property type="entry name" value="F-box"/>
    <property type="match status" value="1"/>
</dbReference>
<dbReference type="PANTHER" id="PTHR35546">
    <property type="entry name" value="F-BOX PROTEIN INTERACTION DOMAIN PROTEIN-RELATED"/>
    <property type="match status" value="1"/>
</dbReference>
<reference evidence="2 3" key="1">
    <citation type="submission" date="2024-01" db="EMBL/GenBank/DDBJ databases">
        <title>The genomes of 5 underutilized Papilionoideae crops provide insights into root nodulation and disease resistanc.</title>
        <authorList>
            <person name="Jiang F."/>
        </authorList>
    </citation>
    <scope>NUCLEOTIDE SEQUENCE [LARGE SCALE GENOMIC DNA]</scope>
    <source>
        <strain evidence="2">LVBAO_FW01</strain>
        <tissue evidence="2">Leaves</tissue>
    </source>
</reference>
<dbReference type="InterPro" id="IPR001810">
    <property type="entry name" value="F-box_dom"/>
</dbReference>
<protein>
    <recommendedName>
        <fullName evidence="1">F-box domain-containing protein</fullName>
    </recommendedName>
</protein>
<evidence type="ECO:0000313" key="2">
    <source>
        <dbReference type="EMBL" id="KAK7349096.1"/>
    </source>
</evidence>
<dbReference type="InterPro" id="IPR056592">
    <property type="entry name" value="Beta-prop_At3g26010-like"/>
</dbReference>
<dbReference type="Pfam" id="PF24750">
    <property type="entry name" value="b-prop_At3g26010-like"/>
    <property type="match status" value="1"/>
</dbReference>
<dbReference type="PANTHER" id="PTHR35546:SF130">
    <property type="entry name" value="EXPRESSED PROTEIN"/>
    <property type="match status" value="1"/>
</dbReference>
<sequence>MAMDMADMSCSLSNINHLPDEVLTEIFIRLPFRSTAKCKCVCKRWLELISSPPFPKQFISHQHSMFKAFLVFLSPHELMLTFLPPNPSFILPIPTPLSPDMLIKGYVCGSSNGLFLCCNNRYTTGCGYYVYDPFTKETTHIAPSTETHREHLYAVGFVSDPGKSFWVVIIKSFIRRVFEFQVEVFFSETGIWKQVDVSFIDGFAFAPHWMLSLAYEGRLYFMGRTSIFVFDPVSLNSYILEYPHDADAMNIMSFGYLGNSCGNLRIADIGRNDLRVWELGPQEWILMHRTHLTAHLPPMFCANYYKRVGGFHPYDGDIVYLHSYAEGVFAANLRTNKFHPIPGYHKSDISPFQLLLPPPIPQKH</sequence>
<comment type="caution">
    <text evidence="2">The sequence shown here is derived from an EMBL/GenBank/DDBJ whole genome shotgun (WGS) entry which is preliminary data.</text>
</comment>
<evidence type="ECO:0000313" key="3">
    <source>
        <dbReference type="Proteomes" id="UP001367508"/>
    </source>
</evidence>
<feature type="domain" description="F-box" evidence="1">
    <location>
        <begin position="12"/>
        <end position="69"/>
    </location>
</feature>
<dbReference type="InterPro" id="IPR011043">
    <property type="entry name" value="Gal_Oxase/kelch_b-propeller"/>
</dbReference>
<dbReference type="SUPFAM" id="SSF81383">
    <property type="entry name" value="F-box domain"/>
    <property type="match status" value="1"/>
</dbReference>
<evidence type="ECO:0000259" key="1">
    <source>
        <dbReference type="PROSITE" id="PS50181"/>
    </source>
</evidence>
<dbReference type="Gene3D" id="1.20.1280.50">
    <property type="match status" value="1"/>
</dbReference>
<dbReference type="InterPro" id="IPR036047">
    <property type="entry name" value="F-box-like_dom_sf"/>
</dbReference>
<dbReference type="CDD" id="cd22157">
    <property type="entry name" value="F-box_AtFBW1-like"/>
    <property type="match status" value="1"/>
</dbReference>
<dbReference type="EMBL" id="JAYMYQ010000002">
    <property type="protein sequence ID" value="KAK7349096.1"/>
    <property type="molecule type" value="Genomic_DNA"/>
</dbReference>
<dbReference type="PROSITE" id="PS50181">
    <property type="entry name" value="FBOX"/>
    <property type="match status" value="1"/>
</dbReference>
<dbReference type="InterPro" id="IPR055290">
    <property type="entry name" value="At3g26010-like"/>
</dbReference>
<dbReference type="SMART" id="SM00256">
    <property type="entry name" value="FBOX"/>
    <property type="match status" value="1"/>
</dbReference>
<gene>
    <name evidence="2" type="ORF">VNO77_06184</name>
</gene>
<dbReference type="Proteomes" id="UP001367508">
    <property type="component" value="Unassembled WGS sequence"/>
</dbReference>
<proteinExistence type="predicted"/>
<dbReference type="AlphaFoldDB" id="A0AAN9M733"/>
<accession>A0AAN9M733</accession>